<sequence>MEIHVTCDDCKITGKFSSPQKNGEVGIHSITTGFQVGVSWKSEVIENFQEAFIRQVGKATTDAQRKEILEEGISENAFSETIDFELCFTCRGCGNRITLNDFQLIDLIGF</sequence>
<accession>A0ABN4XQF3</accession>
<dbReference type="RefSeq" id="WP_078080411.1">
    <property type="nucleotide sequence ID" value="NZ_CP019401.1"/>
</dbReference>
<dbReference type="Proteomes" id="UP000189661">
    <property type="component" value="Chromosome"/>
</dbReference>
<evidence type="ECO:0000313" key="1">
    <source>
        <dbReference type="EMBL" id="AQU79339.1"/>
    </source>
</evidence>
<evidence type="ECO:0000313" key="2">
    <source>
        <dbReference type="Proteomes" id="UP000189661"/>
    </source>
</evidence>
<organism evidence="1 2">
    <name type="scientific">Planococcus faecalis</name>
    <dbReference type="NCBI Taxonomy" id="1598147"/>
    <lineage>
        <taxon>Bacteria</taxon>
        <taxon>Bacillati</taxon>
        <taxon>Bacillota</taxon>
        <taxon>Bacilli</taxon>
        <taxon>Bacillales</taxon>
        <taxon>Caryophanaceae</taxon>
        <taxon>Planococcus</taxon>
    </lineage>
</organism>
<keyword evidence="2" id="KW-1185">Reference proteome</keyword>
<proteinExistence type="predicted"/>
<dbReference type="EMBL" id="CP019401">
    <property type="protein sequence ID" value="AQU79339.1"/>
    <property type="molecule type" value="Genomic_DNA"/>
</dbReference>
<gene>
    <name evidence="1" type="ORF">AJGP001_08705</name>
</gene>
<name>A0ABN4XQF3_9BACL</name>
<reference evidence="1 2" key="1">
    <citation type="submission" date="2017-01" db="EMBL/GenBank/DDBJ databases">
        <title>Planococcus faecalis genome complete sequence.</title>
        <authorList>
            <person name="Lee P.C."/>
        </authorList>
    </citation>
    <scope>NUCLEOTIDE SEQUENCE [LARGE SCALE GENOMIC DNA]</scope>
    <source>
        <strain evidence="1 2">AJ003</strain>
    </source>
</reference>
<protein>
    <submittedName>
        <fullName evidence="1">Uncharacterized protein</fullName>
    </submittedName>
</protein>